<dbReference type="InterPro" id="IPR006145">
    <property type="entry name" value="PsdUridine_synth_RsuA/RluA"/>
</dbReference>
<evidence type="ECO:0000256" key="7">
    <source>
        <dbReference type="RuleBase" id="RU362028"/>
    </source>
</evidence>
<feature type="active site" evidence="5">
    <location>
        <position position="143"/>
    </location>
</feature>
<keyword evidence="10" id="KW-1185">Reference proteome</keyword>
<dbReference type="FunFam" id="3.30.2350.10:FF:000006">
    <property type="entry name" value="Pseudouridine synthase"/>
    <property type="match status" value="1"/>
</dbReference>
<reference evidence="9 10" key="1">
    <citation type="submission" date="2020-01" db="EMBL/GenBank/DDBJ databases">
        <title>Genomic analysis of Aminipila sp. CBA3637.</title>
        <authorList>
            <person name="Kim Y.B."/>
            <person name="Roh S.W."/>
        </authorList>
    </citation>
    <scope>NUCLEOTIDE SEQUENCE [LARGE SCALE GENOMIC DNA]</scope>
    <source>
        <strain evidence="9 10">CBA3637</strain>
    </source>
</reference>
<dbReference type="Proteomes" id="UP000463883">
    <property type="component" value="Chromosome"/>
</dbReference>
<dbReference type="Pfam" id="PF01479">
    <property type="entry name" value="S4"/>
    <property type="match status" value="1"/>
</dbReference>
<keyword evidence="4 7" id="KW-0413">Isomerase</keyword>
<dbReference type="AlphaFoldDB" id="A0A6P1MGN7"/>
<evidence type="ECO:0000313" key="9">
    <source>
        <dbReference type="EMBL" id="QHI73212.1"/>
    </source>
</evidence>
<dbReference type="EC" id="5.4.99.-" evidence="7"/>
<dbReference type="GO" id="GO:0000455">
    <property type="term" value="P:enzyme-directed rRNA pseudouridine synthesis"/>
    <property type="evidence" value="ECO:0007669"/>
    <property type="project" value="UniProtKB-ARBA"/>
</dbReference>
<dbReference type="GO" id="GO:0120159">
    <property type="term" value="F:rRNA pseudouridine synthase activity"/>
    <property type="evidence" value="ECO:0007669"/>
    <property type="project" value="UniProtKB-ARBA"/>
</dbReference>
<dbReference type="Gene3D" id="3.10.290.10">
    <property type="entry name" value="RNA-binding S4 domain"/>
    <property type="match status" value="1"/>
</dbReference>
<dbReference type="EMBL" id="CP047591">
    <property type="protein sequence ID" value="QHI73212.1"/>
    <property type="molecule type" value="Genomic_DNA"/>
</dbReference>
<comment type="catalytic activity">
    <reaction evidence="1 7">
        <text>a uridine in RNA = a pseudouridine in RNA</text>
        <dbReference type="Rhea" id="RHEA:48348"/>
        <dbReference type="Rhea" id="RHEA-COMP:12068"/>
        <dbReference type="Rhea" id="RHEA-COMP:12069"/>
        <dbReference type="ChEBI" id="CHEBI:65314"/>
        <dbReference type="ChEBI" id="CHEBI:65315"/>
    </reaction>
</comment>
<dbReference type="PANTHER" id="PTHR21600">
    <property type="entry name" value="MITOCHONDRIAL RNA PSEUDOURIDINE SYNTHASE"/>
    <property type="match status" value="1"/>
</dbReference>
<dbReference type="KEGG" id="amic:Ami3637_13250"/>
<dbReference type="SMART" id="SM00363">
    <property type="entry name" value="S4"/>
    <property type="match status" value="1"/>
</dbReference>
<protein>
    <recommendedName>
        <fullName evidence="7">Pseudouridine synthase</fullName>
        <ecNumber evidence="7">5.4.99.-</ecNumber>
    </recommendedName>
</protein>
<dbReference type="SUPFAM" id="SSF55120">
    <property type="entry name" value="Pseudouridine synthase"/>
    <property type="match status" value="1"/>
</dbReference>
<dbReference type="InterPro" id="IPR006225">
    <property type="entry name" value="PsdUridine_synth_RluC/D"/>
</dbReference>
<evidence type="ECO:0000256" key="3">
    <source>
        <dbReference type="ARBA" id="ARBA00022884"/>
    </source>
</evidence>
<proteinExistence type="inferred from homology"/>
<dbReference type="InterPro" id="IPR002942">
    <property type="entry name" value="S4_RNA-bd"/>
</dbReference>
<dbReference type="InterPro" id="IPR006224">
    <property type="entry name" value="PsdUridine_synth_RluA-like_CS"/>
</dbReference>
<evidence type="ECO:0000259" key="8">
    <source>
        <dbReference type="SMART" id="SM00363"/>
    </source>
</evidence>
<evidence type="ECO:0000256" key="5">
    <source>
        <dbReference type="PIRSR" id="PIRSR606225-1"/>
    </source>
</evidence>
<gene>
    <name evidence="9" type="ORF">Ami3637_13250</name>
</gene>
<dbReference type="GO" id="GO:0003723">
    <property type="term" value="F:RNA binding"/>
    <property type="evidence" value="ECO:0007669"/>
    <property type="project" value="UniProtKB-KW"/>
</dbReference>
<dbReference type="PROSITE" id="PS01129">
    <property type="entry name" value="PSI_RLU"/>
    <property type="match status" value="1"/>
</dbReference>
<dbReference type="CDD" id="cd02869">
    <property type="entry name" value="PseudoU_synth_RluA_like"/>
    <property type="match status" value="1"/>
</dbReference>
<dbReference type="InterPro" id="IPR050188">
    <property type="entry name" value="RluA_PseudoU_synthase"/>
</dbReference>
<name>A0A6P1MGN7_9FIRM</name>
<evidence type="ECO:0000313" key="10">
    <source>
        <dbReference type="Proteomes" id="UP000463883"/>
    </source>
</evidence>
<sequence>MCEENSFEIIINETLEGTRIDLALSLAYKEKSRSFFQKLLESGNVEINGQINDSKKYKVKSGDVIRAIIPEPRLLTVEPENIPLDIFYEDQDVLVVNKPKGMVVHPANGNESGTLVNAVMYHCGDSLSSINGVIRPGIVHRIDKDTSGLLMIAKNDRAHNCLAEQLAEHSITRAYRAIVYHNFSEDEGMVNKPIGRDPHDRLRQAVTDINSKRAVTHYRVLERFGAFTLIEARLETGRTHQIRVHMAYIKHPLLGDMVYGPRKKVLGVDTQMLHAKILGFKHPTTGEYMEFESPLPEEFETVLRKLRKE</sequence>
<dbReference type="InterPro" id="IPR020103">
    <property type="entry name" value="PsdUridine_synth_cat_dom_sf"/>
</dbReference>
<dbReference type="NCBIfam" id="TIGR00005">
    <property type="entry name" value="rluA_subfam"/>
    <property type="match status" value="1"/>
</dbReference>
<keyword evidence="3 6" id="KW-0694">RNA-binding</keyword>
<feature type="domain" description="RNA-binding S4" evidence="8">
    <location>
        <begin position="18"/>
        <end position="83"/>
    </location>
</feature>
<dbReference type="RefSeq" id="WP_162362978.1">
    <property type="nucleotide sequence ID" value="NZ_CP047591.1"/>
</dbReference>
<dbReference type="CDD" id="cd00165">
    <property type="entry name" value="S4"/>
    <property type="match status" value="1"/>
</dbReference>
<organism evidence="9 10">
    <name type="scientific">Aminipila terrae</name>
    <dbReference type="NCBI Taxonomy" id="2697030"/>
    <lineage>
        <taxon>Bacteria</taxon>
        <taxon>Bacillati</taxon>
        <taxon>Bacillota</taxon>
        <taxon>Clostridia</taxon>
        <taxon>Peptostreptococcales</taxon>
        <taxon>Anaerovoracaceae</taxon>
        <taxon>Aminipila</taxon>
    </lineage>
</organism>
<dbReference type="Pfam" id="PF00849">
    <property type="entry name" value="PseudoU_synth_2"/>
    <property type="match status" value="1"/>
</dbReference>
<dbReference type="PANTHER" id="PTHR21600:SF44">
    <property type="entry name" value="RIBOSOMAL LARGE SUBUNIT PSEUDOURIDINE SYNTHASE D"/>
    <property type="match status" value="1"/>
</dbReference>
<accession>A0A6P1MGN7</accession>
<comment type="function">
    <text evidence="7">Responsible for synthesis of pseudouridine from uracil.</text>
</comment>
<dbReference type="Gene3D" id="3.30.2350.10">
    <property type="entry name" value="Pseudouridine synthase"/>
    <property type="match status" value="1"/>
</dbReference>
<dbReference type="InterPro" id="IPR036986">
    <property type="entry name" value="S4_RNA-bd_sf"/>
</dbReference>
<evidence type="ECO:0000256" key="2">
    <source>
        <dbReference type="ARBA" id="ARBA00010876"/>
    </source>
</evidence>
<evidence type="ECO:0000256" key="1">
    <source>
        <dbReference type="ARBA" id="ARBA00000073"/>
    </source>
</evidence>
<dbReference type="PROSITE" id="PS50889">
    <property type="entry name" value="S4"/>
    <property type="match status" value="1"/>
</dbReference>
<comment type="similarity">
    <text evidence="2 7">Belongs to the pseudouridine synthase RluA family.</text>
</comment>
<evidence type="ECO:0000256" key="4">
    <source>
        <dbReference type="ARBA" id="ARBA00023235"/>
    </source>
</evidence>
<dbReference type="SUPFAM" id="SSF55174">
    <property type="entry name" value="Alpha-L RNA-binding motif"/>
    <property type="match status" value="1"/>
</dbReference>
<evidence type="ECO:0000256" key="6">
    <source>
        <dbReference type="PROSITE-ProRule" id="PRU00182"/>
    </source>
</evidence>